<sequence>MFTQSRGCADQCERIGKVELEEVNPHLRGGRVENHLGKTAHSSPDRDSNLDLPVLSSRAQHDKRCFKKKSTLKSHLITHGDHRPHKCYVCGKCFKSNGNLNSHILSHMSRDLTNVKRVASVSKKRALLTLISLFIVNTDPTSVIFVASVLKKSTLLKLIYILMVNKDLTNLILLAIVSKIKSEKGAALLCLVRTTLLSQMCELEMPTLQATLRNATMTVSGGDVQASQQNFNEETLPTILGMLYYSEETKEFHIQTTCNILVKHHVF</sequence>
<keyword evidence="11" id="KW-1133">Transmembrane helix</keyword>
<dbReference type="PANTHER" id="PTHR14196:SF0">
    <property type="entry name" value="PROTEIN BOWEL"/>
    <property type="match status" value="1"/>
</dbReference>
<dbReference type="GO" id="GO:0000981">
    <property type="term" value="F:DNA-binding transcription factor activity, RNA polymerase II-specific"/>
    <property type="evidence" value="ECO:0007669"/>
    <property type="project" value="TreeGrafter"/>
</dbReference>
<feature type="domain" description="C2H2-type" evidence="12">
    <location>
        <begin position="85"/>
        <end position="112"/>
    </location>
</feature>
<keyword evidence="5" id="KW-0862">Zinc</keyword>
<evidence type="ECO:0000256" key="1">
    <source>
        <dbReference type="ARBA" id="ARBA00004123"/>
    </source>
</evidence>
<accession>A0A7R9HBG6</accession>
<evidence type="ECO:0000256" key="7">
    <source>
        <dbReference type="ARBA" id="ARBA00023163"/>
    </source>
</evidence>
<feature type="transmembrane region" description="Helical" evidence="11">
    <location>
        <begin position="158"/>
        <end position="177"/>
    </location>
</feature>
<dbReference type="InterPro" id="IPR036236">
    <property type="entry name" value="Znf_C2H2_sf"/>
</dbReference>
<keyword evidence="2" id="KW-0479">Metal-binding</keyword>
<keyword evidence="6" id="KW-0805">Transcription regulation</keyword>
<keyword evidence="4 9" id="KW-0863">Zinc-finger</keyword>
<dbReference type="GO" id="GO:0008270">
    <property type="term" value="F:zinc ion binding"/>
    <property type="evidence" value="ECO:0007669"/>
    <property type="project" value="UniProtKB-KW"/>
</dbReference>
<evidence type="ECO:0000259" key="12">
    <source>
        <dbReference type="PROSITE" id="PS50157"/>
    </source>
</evidence>
<dbReference type="InterPro" id="IPR013087">
    <property type="entry name" value="Znf_C2H2_type"/>
</dbReference>
<dbReference type="PROSITE" id="PS00028">
    <property type="entry name" value="ZINC_FINGER_C2H2_1"/>
    <property type="match status" value="1"/>
</dbReference>
<dbReference type="SUPFAM" id="SSF57667">
    <property type="entry name" value="beta-beta-alpha zinc fingers"/>
    <property type="match status" value="1"/>
</dbReference>
<dbReference type="Gene3D" id="3.30.160.60">
    <property type="entry name" value="Classic Zinc Finger"/>
    <property type="match status" value="1"/>
</dbReference>
<feature type="region of interest" description="Disordered" evidence="10">
    <location>
        <begin position="29"/>
        <end position="53"/>
    </location>
</feature>
<dbReference type="PROSITE" id="PS50157">
    <property type="entry name" value="ZINC_FINGER_C2H2_2"/>
    <property type="match status" value="1"/>
</dbReference>
<evidence type="ECO:0000256" key="11">
    <source>
        <dbReference type="SAM" id="Phobius"/>
    </source>
</evidence>
<proteinExistence type="predicted"/>
<evidence type="ECO:0000256" key="2">
    <source>
        <dbReference type="ARBA" id="ARBA00022723"/>
    </source>
</evidence>
<evidence type="ECO:0000256" key="9">
    <source>
        <dbReference type="PROSITE-ProRule" id="PRU00042"/>
    </source>
</evidence>
<keyword evidence="11" id="KW-0812">Transmembrane</keyword>
<evidence type="ECO:0000256" key="6">
    <source>
        <dbReference type="ARBA" id="ARBA00023015"/>
    </source>
</evidence>
<feature type="transmembrane region" description="Helical" evidence="11">
    <location>
        <begin position="126"/>
        <end position="146"/>
    </location>
</feature>
<gene>
    <name evidence="13" type="ORF">TPSB3V08_LOCUS9949</name>
</gene>
<dbReference type="AlphaFoldDB" id="A0A7R9HBG6"/>
<organism evidence="13">
    <name type="scientific">Timema poppense</name>
    <name type="common">Walking stick</name>
    <dbReference type="NCBI Taxonomy" id="170557"/>
    <lineage>
        <taxon>Eukaryota</taxon>
        <taxon>Metazoa</taxon>
        <taxon>Ecdysozoa</taxon>
        <taxon>Arthropoda</taxon>
        <taxon>Hexapoda</taxon>
        <taxon>Insecta</taxon>
        <taxon>Pterygota</taxon>
        <taxon>Neoptera</taxon>
        <taxon>Polyneoptera</taxon>
        <taxon>Phasmatodea</taxon>
        <taxon>Timematodea</taxon>
        <taxon>Timematoidea</taxon>
        <taxon>Timematidae</taxon>
        <taxon>Timema</taxon>
    </lineage>
</organism>
<dbReference type="GO" id="GO:0000977">
    <property type="term" value="F:RNA polymerase II transcription regulatory region sequence-specific DNA binding"/>
    <property type="evidence" value="ECO:0007669"/>
    <property type="project" value="TreeGrafter"/>
</dbReference>
<dbReference type="GO" id="GO:0005634">
    <property type="term" value="C:nucleus"/>
    <property type="evidence" value="ECO:0007669"/>
    <property type="project" value="UniProtKB-SubCell"/>
</dbReference>
<reference evidence="13" key="1">
    <citation type="submission" date="2020-11" db="EMBL/GenBank/DDBJ databases">
        <authorList>
            <person name="Tran Van P."/>
        </authorList>
    </citation>
    <scope>NUCLEOTIDE SEQUENCE</scope>
</reference>
<evidence type="ECO:0000256" key="10">
    <source>
        <dbReference type="SAM" id="MobiDB-lite"/>
    </source>
</evidence>
<dbReference type="PANTHER" id="PTHR14196">
    <property type="entry name" value="ODD-SKIPPED - RELATED"/>
    <property type="match status" value="1"/>
</dbReference>
<evidence type="ECO:0000256" key="5">
    <source>
        <dbReference type="ARBA" id="ARBA00022833"/>
    </source>
</evidence>
<protein>
    <recommendedName>
        <fullName evidence="12">C2H2-type domain-containing protein</fullName>
    </recommendedName>
</protein>
<dbReference type="FunFam" id="3.30.160.60:FF:000145">
    <property type="entry name" value="Zinc finger protein 574"/>
    <property type="match status" value="1"/>
</dbReference>
<name>A0A7R9HBG6_TIMPO</name>
<evidence type="ECO:0000256" key="3">
    <source>
        <dbReference type="ARBA" id="ARBA00022737"/>
    </source>
</evidence>
<dbReference type="Pfam" id="PF00096">
    <property type="entry name" value="zf-C2H2"/>
    <property type="match status" value="1"/>
</dbReference>
<evidence type="ECO:0000256" key="8">
    <source>
        <dbReference type="ARBA" id="ARBA00023242"/>
    </source>
</evidence>
<dbReference type="EMBL" id="OD008387">
    <property type="protein sequence ID" value="CAD7414861.1"/>
    <property type="molecule type" value="Genomic_DNA"/>
</dbReference>
<comment type="subcellular location">
    <subcellularLocation>
        <location evidence="1">Nucleus</location>
    </subcellularLocation>
</comment>
<dbReference type="InterPro" id="IPR050717">
    <property type="entry name" value="C2H2-ZF_Transcription_Reg"/>
</dbReference>
<keyword evidence="3" id="KW-0677">Repeat</keyword>
<evidence type="ECO:0000313" key="13">
    <source>
        <dbReference type="EMBL" id="CAD7414861.1"/>
    </source>
</evidence>
<keyword evidence="8" id="KW-0539">Nucleus</keyword>
<keyword evidence="11" id="KW-0472">Membrane</keyword>
<keyword evidence="7" id="KW-0804">Transcription</keyword>
<evidence type="ECO:0000256" key="4">
    <source>
        <dbReference type="ARBA" id="ARBA00022771"/>
    </source>
</evidence>